<comment type="subcellular location">
    <subcellularLocation>
        <location evidence="1">Cytoplasm</location>
        <location evidence="1">Cytoskeleton</location>
        <location evidence="1">Cilium axoneme</location>
    </subcellularLocation>
</comment>
<accession>A0A6G0TUR2</accession>
<organism evidence="11 12">
    <name type="scientific">Aphis glycines</name>
    <name type="common">Soybean aphid</name>
    <dbReference type="NCBI Taxonomy" id="307491"/>
    <lineage>
        <taxon>Eukaryota</taxon>
        <taxon>Metazoa</taxon>
        <taxon>Ecdysozoa</taxon>
        <taxon>Arthropoda</taxon>
        <taxon>Hexapoda</taxon>
        <taxon>Insecta</taxon>
        <taxon>Pterygota</taxon>
        <taxon>Neoptera</taxon>
        <taxon>Paraneoptera</taxon>
        <taxon>Hemiptera</taxon>
        <taxon>Sternorrhyncha</taxon>
        <taxon>Aphidomorpha</taxon>
        <taxon>Aphidoidea</taxon>
        <taxon>Aphididae</taxon>
        <taxon>Aphidini</taxon>
        <taxon>Aphis</taxon>
        <taxon>Aphis</taxon>
    </lineage>
</organism>
<keyword evidence="12" id="KW-1185">Reference proteome</keyword>
<evidence type="ECO:0000256" key="8">
    <source>
        <dbReference type="ARBA" id="ARBA00023273"/>
    </source>
</evidence>
<dbReference type="PANTHER" id="PTHR21442">
    <property type="entry name" value="CILIA- AND FLAGELLA-ASSOCIATED PROTEIN 206"/>
    <property type="match status" value="1"/>
</dbReference>
<gene>
    <name evidence="11" type="ORF">AGLY_005974</name>
</gene>
<dbReference type="GO" id="GO:0036064">
    <property type="term" value="C:ciliary basal body"/>
    <property type="evidence" value="ECO:0007669"/>
    <property type="project" value="TreeGrafter"/>
</dbReference>
<evidence type="ECO:0000313" key="12">
    <source>
        <dbReference type="Proteomes" id="UP000475862"/>
    </source>
</evidence>
<dbReference type="InterPro" id="IPR021897">
    <property type="entry name" value="FAP206"/>
</dbReference>
<evidence type="ECO:0000256" key="3">
    <source>
        <dbReference type="ARBA" id="ARBA00021602"/>
    </source>
</evidence>
<evidence type="ECO:0000256" key="4">
    <source>
        <dbReference type="ARBA" id="ARBA00022490"/>
    </source>
</evidence>
<keyword evidence="4" id="KW-0963">Cytoplasm</keyword>
<keyword evidence="8" id="KW-0966">Cell projection</keyword>
<dbReference type="PANTHER" id="PTHR21442:SF0">
    <property type="entry name" value="CILIA- AND FLAGELLA-ASSOCIATED PROTEIN 206"/>
    <property type="match status" value="1"/>
</dbReference>
<comment type="similarity">
    <text evidence="2">Belongs to the CFAP206 family.</text>
</comment>
<evidence type="ECO:0000256" key="10">
    <source>
        <dbReference type="SAM" id="SignalP"/>
    </source>
</evidence>
<dbReference type="OrthoDB" id="6339459at2759"/>
<dbReference type="Pfam" id="PF12018">
    <property type="entry name" value="FAP206"/>
    <property type="match status" value="1"/>
</dbReference>
<keyword evidence="5" id="KW-0970">Cilium biogenesis/degradation</keyword>
<keyword evidence="6" id="KW-0969">Cilium</keyword>
<evidence type="ECO:0000256" key="1">
    <source>
        <dbReference type="ARBA" id="ARBA00004430"/>
    </source>
</evidence>
<evidence type="ECO:0000256" key="5">
    <source>
        <dbReference type="ARBA" id="ARBA00022794"/>
    </source>
</evidence>
<reference evidence="11 12" key="1">
    <citation type="submission" date="2019-08" db="EMBL/GenBank/DDBJ databases">
        <title>The genome of the soybean aphid Biotype 1, its phylome, world population structure and adaptation to the North American continent.</title>
        <authorList>
            <person name="Giordano R."/>
            <person name="Donthu R.K."/>
            <person name="Hernandez A.G."/>
            <person name="Wright C.L."/>
            <person name="Zimin A.V."/>
        </authorList>
    </citation>
    <scope>NUCLEOTIDE SEQUENCE [LARGE SCALE GENOMIC DNA]</scope>
    <source>
        <tissue evidence="11">Whole aphids</tissue>
    </source>
</reference>
<dbReference type="Proteomes" id="UP000475862">
    <property type="component" value="Unassembled WGS sequence"/>
</dbReference>
<keyword evidence="7" id="KW-0206">Cytoskeleton</keyword>
<name>A0A6G0TUR2_APHGL</name>
<evidence type="ECO:0000256" key="9">
    <source>
        <dbReference type="ARBA" id="ARBA00045321"/>
    </source>
</evidence>
<dbReference type="GO" id="GO:0030030">
    <property type="term" value="P:cell projection organization"/>
    <property type="evidence" value="ECO:0007669"/>
    <property type="project" value="UniProtKB-KW"/>
</dbReference>
<feature type="signal peptide" evidence="10">
    <location>
        <begin position="1"/>
        <end position="24"/>
    </location>
</feature>
<comment type="caution">
    <text evidence="11">The sequence shown here is derived from an EMBL/GenBank/DDBJ whole genome shotgun (WGS) entry which is preliminary data.</text>
</comment>
<comment type="function">
    <text evidence="9">Essential for sperm motility and is involved in the regulation of the beating frequency of motile cilia on the epithelial cells of the respiratory tract. Required for the establishment of radial spokes in sperm flagella.</text>
</comment>
<evidence type="ECO:0000313" key="11">
    <source>
        <dbReference type="EMBL" id="KAE9538002.1"/>
    </source>
</evidence>
<proteinExistence type="inferred from homology"/>
<protein>
    <recommendedName>
        <fullName evidence="3">Cilia- and flagella-associated protein 206</fullName>
    </recommendedName>
</protein>
<sequence>MIQLPFNAALLLALLLAGPAVTSSVDSNDVDDGEENPFLEAAKSLLQDSLASGQGGGAAAGLGSVLQSFMQTEGAKSGLGSIVSGLAAAKGSVDPQMIGQLVGMFAGGAAADKSSSGNDNGPGVDWSSMIDLASGFMSSTGGAGQGSSIEGFMNVLPVLVNAFSGGHKHSDDPEVEDFEEHERHARASTFLPPFLSSAYVYWEHFKNSELGTTLWKNSGLGSILKLFIDRDGHFQVDKIFESMENATFRRRWVRSLTSFVAEWIKHVSDPNTQARYLSTTQFIMNGFLKSQGYSKAAQFDQARPAESLSFLADAVFKRQFGLKVNSATYIKPAIAYIQEVFRLGQSKGLSLQHLTSKEIEEKLSELLNHEIIDPVLRVWRVYRFVGKKPECDRYLVCSINRKGQYPDSKTGLKPGVTKLSSLIASWFLSGQTGTPFWKLYNAATEDHNCSILATYQIKTVSEPNDFITNSIQRLLIVNSSGLTTRFKYWLLNPNVKNLQKQPLKIAMDNIINQCIQRLSVQKDPAILCIKMQLLVENDYKNRGFIINKVNEENNQKIRPLLNDILDNIDHAGHTMSINNQKIIQYIVLSNYMGDPTSPILVQEISDTLNSELNRTKLSEFKNQLSSLKINQLKEISNSVCGIWLYNMDCKNIREDTLDMIDTLPNAVDLLLQNIEQEMRAAVPLKKLNDNKTALLINISEDFDSTLIMNTTPTNNEEMYTIIETYPLNPMCEWHPPTASADNERNFFADGYCVVMIVETEGTLIKYDKSLGVIQYSDEWFGFSMKSKTHLLSFFNLYQQMAETQQNPNKIIREKEKYKDAQVQTALYIHDTGSISNITHNSKEIKQCMKKNKKIIDTIDKTLKVATRSAQTVDVYKSVQVQTKLCDVGSNTMSEKATNTNQSVPQSSIRFKKMPYAGVEFLSLIIAHIFLTTSWRGKASDPIREASSGLSVTDLVYPLLPPHYNHCAEILLTSSEPALSSLLSAFLRLGAAAFLAGFTSSSSSSSSSSSFSASSSSSSLSSSLSPLPFFLVALAFLIASITNDVSLDTSDMMIVSASSSIGFLLPRGERCEKYVKRFF</sequence>
<evidence type="ECO:0000256" key="2">
    <source>
        <dbReference type="ARBA" id="ARBA00010500"/>
    </source>
</evidence>
<evidence type="ECO:0000256" key="6">
    <source>
        <dbReference type="ARBA" id="ARBA00023069"/>
    </source>
</evidence>
<dbReference type="GO" id="GO:0003356">
    <property type="term" value="P:regulation of cilium beat frequency"/>
    <property type="evidence" value="ECO:0007669"/>
    <property type="project" value="TreeGrafter"/>
</dbReference>
<dbReference type="EMBL" id="VYZN01000017">
    <property type="protein sequence ID" value="KAE9538002.1"/>
    <property type="molecule type" value="Genomic_DNA"/>
</dbReference>
<dbReference type="GO" id="GO:0005930">
    <property type="term" value="C:axoneme"/>
    <property type="evidence" value="ECO:0007669"/>
    <property type="project" value="UniProtKB-SubCell"/>
</dbReference>
<feature type="chain" id="PRO_5026122392" description="Cilia- and flagella-associated protein 206" evidence="10">
    <location>
        <begin position="25"/>
        <end position="1078"/>
    </location>
</feature>
<evidence type="ECO:0000256" key="7">
    <source>
        <dbReference type="ARBA" id="ARBA00023212"/>
    </source>
</evidence>
<keyword evidence="10" id="KW-0732">Signal</keyword>
<dbReference type="AlphaFoldDB" id="A0A6G0TUR2"/>